<comment type="caution">
    <text evidence="2">The sequence shown here is derived from an EMBL/GenBank/DDBJ whole genome shotgun (WGS) entry which is preliminary data.</text>
</comment>
<sequence length="77" mass="9439">MLQKVEVQRRLSNRARKSERSQAPGSVEAPPERIHFQTQARYLVRWRNLQKKKKKKKWNKTKKKRKKKKRNIQTQNT</sequence>
<dbReference type="AlphaFoldDB" id="A0A0M9W9R4"/>
<dbReference type="EMBL" id="LHQQ01000404">
    <property type="protein sequence ID" value="KOS36685.1"/>
    <property type="molecule type" value="Genomic_DNA"/>
</dbReference>
<gene>
    <name evidence="2" type="ORF">ACN38_g12549</name>
</gene>
<keyword evidence="3" id="KW-1185">Reference proteome</keyword>
<reference evidence="2 3" key="1">
    <citation type="submission" date="2015-08" db="EMBL/GenBank/DDBJ databases">
        <title>Genome sequencing of Penicillium nordicum.</title>
        <authorList>
            <person name="Nguyen H.D."/>
            <person name="Seifert K.A."/>
        </authorList>
    </citation>
    <scope>NUCLEOTIDE SEQUENCE [LARGE SCALE GENOMIC DNA]</scope>
    <source>
        <strain evidence="2 3">DAOMC 185683</strain>
    </source>
</reference>
<organism evidence="2 3">
    <name type="scientific">Penicillium nordicum</name>
    <dbReference type="NCBI Taxonomy" id="229535"/>
    <lineage>
        <taxon>Eukaryota</taxon>
        <taxon>Fungi</taxon>
        <taxon>Dikarya</taxon>
        <taxon>Ascomycota</taxon>
        <taxon>Pezizomycotina</taxon>
        <taxon>Eurotiomycetes</taxon>
        <taxon>Eurotiomycetidae</taxon>
        <taxon>Eurotiales</taxon>
        <taxon>Aspergillaceae</taxon>
        <taxon>Penicillium</taxon>
    </lineage>
</organism>
<evidence type="ECO:0000313" key="3">
    <source>
        <dbReference type="Proteomes" id="UP000037696"/>
    </source>
</evidence>
<dbReference type="Proteomes" id="UP000037696">
    <property type="component" value="Unassembled WGS sequence"/>
</dbReference>
<evidence type="ECO:0000313" key="2">
    <source>
        <dbReference type="EMBL" id="KOS36685.1"/>
    </source>
</evidence>
<feature type="compositionally biased region" description="Basic residues" evidence="1">
    <location>
        <begin position="48"/>
        <end position="71"/>
    </location>
</feature>
<protein>
    <submittedName>
        <fullName evidence="2">Uncharacterized protein</fullName>
    </submittedName>
</protein>
<feature type="region of interest" description="Disordered" evidence="1">
    <location>
        <begin position="1"/>
        <end position="77"/>
    </location>
</feature>
<name>A0A0M9W9R4_9EURO</name>
<accession>A0A0M9W9R4</accession>
<proteinExistence type="predicted"/>
<evidence type="ECO:0000256" key="1">
    <source>
        <dbReference type="SAM" id="MobiDB-lite"/>
    </source>
</evidence>